<name>A0A0J8DVH8_BETVV</name>
<gene>
    <name evidence="2" type="ORF">BVRB_014650</name>
</gene>
<dbReference type="InterPro" id="IPR036691">
    <property type="entry name" value="Endo/exonu/phosph_ase_sf"/>
</dbReference>
<keyword evidence="3" id="KW-1185">Reference proteome</keyword>
<accession>A0A0J8DVH8</accession>
<feature type="region of interest" description="Disordered" evidence="1">
    <location>
        <begin position="1"/>
        <end position="27"/>
    </location>
</feature>
<evidence type="ECO:0000313" key="2">
    <source>
        <dbReference type="EMBL" id="KMS94855.1"/>
    </source>
</evidence>
<dbReference type="PANTHER" id="PTHR33710:SF81">
    <property type="entry name" value="ENDONUCLEASE_EXONUCLEASE_PHOSPHATASE DOMAIN-CONTAINING PROTEIN"/>
    <property type="match status" value="1"/>
</dbReference>
<dbReference type="Proteomes" id="UP000035740">
    <property type="component" value="Unassembled WGS sequence"/>
</dbReference>
<dbReference type="SUPFAM" id="SSF56219">
    <property type="entry name" value="DNase I-like"/>
    <property type="match status" value="1"/>
</dbReference>
<proteinExistence type="predicted"/>
<dbReference type="EMBL" id="KQ090758">
    <property type="protein sequence ID" value="KMS94855.1"/>
    <property type="molecule type" value="Genomic_DNA"/>
</dbReference>
<dbReference type="Gramene" id="KMS94855">
    <property type="protein sequence ID" value="KMS94855"/>
    <property type="gene ID" value="BVRB_014650"/>
</dbReference>
<dbReference type="AlphaFoldDB" id="A0A0J8DVH8"/>
<feature type="non-terminal residue" evidence="2">
    <location>
        <position position="417"/>
    </location>
</feature>
<dbReference type="eggNOG" id="KOG1075">
    <property type="taxonomic scope" value="Eukaryota"/>
</dbReference>
<protein>
    <recommendedName>
        <fullName evidence="4">Endonuclease/exonuclease/phosphatase domain-containing protein</fullName>
    </recommendedName>
</protein>
<feature type="compositionally biased region" description="Basic residues" evidence="1">
    <location>
        <begin position="1"/>
        <end position="12"/>
    </location>
</feature>
<dbReference type="Gene3D" id="3.60.10.10">
    <property type="entry name" value="Endonuclease/exonuclease/phosphatase"/>
    <property type="match status" value="1"/>
</dbReference>
<dbReference type="OrthoDB" id="1742140at2759"/>
<organism evidence="2 3">
    <name type="scientific">Beta vulgaris subsp. vulgaris</name>
    <name type="common">Beet</name>
    <dbReference type="NCBI Taxonomy" id="3555"/>
    <lineage>
        <taxon>Eukaryota</taxon>
        <taxon>Viridiplantae</taxon>
        <taxon>Streptophyta</taxon>
        <taxon>Embryophyta</taxon>
        <taxon>Tracheophyta</taxon>
        <taxon>Spermatophyta</taxon>
        <taxon>Magnoliopsida</taxon>
        <taxon>eudicotyledons</taxon>
        <taxon>Gunneridae</taxon>
        <taxon>Pentapetalae</taxon>
        <taxon>Caryophyllales</taxon>
        <taxon>Chenopodiaceae</taxon>
        <taxon>Betoideae</taxon>
        <taxon>Beta</taxon>
    </lineage>
</organism>
<dbReference type="OMA" id="QQTHRIF"/>
<evidence type="ECO:0000313" key="3">
    <source>
        <dbReference type="Proteomes" id="UP000035740"/>
    </source>
</evidence>
<sequence length="417" mass="48967">MARTSKSRKNNNKPKGPTSDTNAKKTKSMEELLGVAAMEVETVDRTEEEDLRDLKHSQQTHRIFSEWLSSIHSVTKDGRNSGEKRISWADRSCGVINPVPIMQFSDDDEENVDDEMIHCKVQAITNKKEFYCTFVYAFNSAELRVELWKDLEMIAGNMKEAWVVLGDFNCVLEREEKIGGPVRDHDMIPFRRCVTKCELEDMKYSGCYYTWNNKQTDGSRVFCKLDRVLYNVRWCEEFPIAETRFMPEGLFDHSPMLLQTHQVKRKGASPFRFYKMWCEAPDFPRRVREAWSSPVNGTPMFCVMQRLKRVKAEMQELNKVGFKDIQIAECKAYEHLLECQKQLQQRQDSEICAKEKEAANEYRKIHAHYISFLQQKSKYDWIKMGDENTSLFHRAIRKRRTQNAIYGIHDINGTWVE</sequence>
<dbReference type="PANTHER" id="PTHR33710">
    <property type="entry name" value="BNAC02G09200D PROTEIN"/>
    <property type="match status" value="1"/>
</dbReference>
<evidence type="ECO:0000256" key="1">
    <source>
        <dbReference type="SAM" id="MobiDB-lite"/>
    </source>
</evidence>
<evidence type="ECO:0008006" key="4">
    <source>
        <dbReference type="Google" id="ProtNLM"/>
    </source>
</evidence>
<reference evidence="2 3" key="1">
    <citation type="journal article" date="2014" name="Nature">
        <title>The genome of the recently domesticated crop plant sugar beet (Beta vulgaris).</title>
        <authorList>
            <person name="Dohm J.C."/>
            <person name="Minoche A.E."/>
            <person name="Holtgrawe D."/>
            <person name="Capella-Gutierrez S."/>
            <person name="Zakrzewski F."/>
            <person name="Tafer H."/>
            <person name="Rupp O."/>
            <person name="Sorensen T.R."/>
            <person name="Stracke R."/>
            <person name="Reinhardt R."/>
            <person name="Goesmann A."/>
            <person name="Kraft T."/>
            <person name="Schulz B."/>
            <person name="Stadler P.F."/>
            <person name="Schmidt T."/>
            <person name="Gabaldon T."/>
            <person name="Lehrach H."/>
            <person name="Weisshaar B."/>
            <person name="Himmelbauer H."/>
        </authorList>
    </citation>
    <scope>NUCLEOTIDE SEQUENCE [LARGE SCALE GENOMIC DNA]</scope>
    <source>
        <tissue evidence="2">Taproot</tissue>
    </source>
</reference>